<keyword evidence="3" id="KW-1185">Reference proteome</keyword>
<dbReference type="KEGG" id="ker:91104501"/>
<name>A0AAX4KNQ1_9TREE</name>
<dbReference type="GeneID" id="91104501"/>
<evidence type="ECO:0000256" key="1">
    <source>
        <dbReference type="SAM" id="MobiDB-lite"/>
    </source>
</evidence>
<feature type="compositionally biased region" description="Basic and acidic residues" evidence="1">
    <location>
        <begin position="131"/>
        <end position="157"/>
    </location>
</feature>
<organism evidence="2 3">
    <name type="scientific">Kwoniella europaea PYCC6329</name>
    <dbReference type="NCBI Taxonomy" id="1423913"/>
    <lineage>
        <taxon>Eukaryota</taxon>
        <taxon>Fungi</taxon>
        <taxon>Dikarya</taxon>
        <taxon>Basidiomycota</taxon>
        <taxon>Agaricomycotina</taxon>
        <taxon>Tremellomycetes</taxon>
        <taxon>Tremellales</taxon>
        <taxon>Cryptococcaceae</taxon>
        <taxon>Kwoniella</taxon>
    </lineage>
</organism>
<sequence>MVFGNSIPTNREESVYNYWTDRQTKYISDGTVGPGSIPSSALPERFFPIRQDHSVYPRSPRPPILPSDIDDVDDEEEDNPRKLRVGISSSASRKTATVSEERTKMSMEKDDASEASITNGDIRTDSQGTDAKSKNSDKNDKENKKKEENNTKSERSDSTVSSKISTNTDQPLTKSGSNSDSRDTVRFGWKSVPVTTISIPNTS</sequence>
<protein>
    <submittedName>
        <fullName evidence="2">Uncharacterized protein</fullName>
    </submittedName>
</protein>
<dbReference type="AlphaFoldDB" id="A0AAX4KNQ1"/>
<feature type="compositionally biased region" description="Acidic residues" evidence="1">
    <location>
        <begin position="68"/>
        <end position="78"/>
    </location>
</feature>
<feature type="compositionally biased region" description="Polar residues" evidence="1">
    <location>
        <begin position="115"/>
        <end position="130"/>
    </location>
</feature>
<feature type="compositionally biased region" description="Basic and acidic residues" evidence="1">
    <location>
        <begin position="99"/>
        <end position="112"/>
    </location>
</feature>
<reference evidence="2 3" key="1">
    <citation type="submission" date="2024-01" db="EMBL/GenBank/DDBJ databases">
        <title>Comparative genomics of Cryptococcus and Kwoniella reveals pathogenesis evolution and contrasting modes of karyotype evolution via chromosome fusion or intercentromeric recombination.</title>
        <authorList>
            <person name="Coelho M.A."/>
            <person name="David-Palma M."/>
            <person name="Shea T."/>
            <person name="Bowers K."/>
            <person name="McGinley-Smith S."/>
            <person name="Mohammad A.W."/>
            <person name="Gnirke A."/>
            <person name="Yurkov A.M."/>
            <person name="Nowrousian M."/>
            <person name="Sun S."/>
            <person name="Cuomo C.A."/>
            <person name="Heitman J."/>
        </authorList>
    </citation>
    <scope>NUCLEOTIDE SEQUENCE [LARGE SCALE GENOMIC DNA]</scope>
    <source>
        <strain evidence="2 3">PYCC6329</strain>
    </source>
</reference>
<dbReference type="EMBL" id="CP144089">
    <property type="protein sequence ID" value="WWD07599.1"/>
    <property type="molecule type" value="Genomic_DNA"/>
</dbReference>
<dbReference type="Proteomes" id="UP001358614">
    <property type="component" value="Chromosome 1"/>
</dbReference>
<feature type="compositionally biased region" description="Polar residues" evidence="1">
    <location>
        <begin position="158"/>
        <end position="179"/>
    </location>
</feature>
<evidence type="ECO:0000313" key="3">
    <source>
        <dbReference type="Proteomes" id="UP001358614"/>
    </source>
</evidence>
<feature type="region of interest" description="Disordered" evidence="1">
    <location>
        <begin position="51"/>
        <end position="203"/>
    </location>
</feature>
<gene>
    <name evidence="2" type="ORF">V865_005700</name>
</gene>
<proteinExistence type="predicted"/>
<feature type="compositionally biased region" description="Polar residues" evidence="1">
    <location>
        <begin position="87"/>
        <end position="98"/>
    </location>
</feature>
<accession>A0AAX4KNQ1</accession>
<evidence type="ECO:0000313" key="2">
    <source>
        <dbReference type="EMBL" id="WWD07599.1"/>
    </source>
</evidence>
<dbReference type="RefSeq" id="XP_066085566.1">
    <property type="nucleotide sequence ID" value="XM_066229469.1"/>
</dbReference>
<feature type="compositionally biased region" description="Polar residues" evidence="1">
    <location>
        <begin position="193"/>
        <end position="203"/>
    </location>
</feature>